<dbReference type="EMBL" id="LN713927">
    <property type="protein sequence ID" value="CEK42404.1"/>
    <property type="molecule type" value="Genomic_DNA"/>
</dbReference>
<proteinExistence type="predicted"/>
<evidence type="ECO:0000313" key="1">
    <source>
        <dbReference type="EMBL" id="CEK42404.1"/>
    </source>
</evidence>
<protein>
    <submittedName>
        <fullName evidence="1">Uncharacterized protein</fullName>
    </submittedName>
</protein>
<organism evidence="1">
    <name type="scientific">Pseudomonas fluorescens (strain SBW25)</name>
    <dbReference type="NCBI Taxonomy" id="216595"/>
    <lineage>
        <taxon>Bacteria</taxon>
        <taxon>Pseudomonadati</taxon>
        <taxon>Pseudomonadota</taxon>
        <taxon>Gammaproteobacteria</taxon>
        <taxon>Pseudomonadales</taxon>
        <taxon>Pseudomonadaceae</taxon>
        <taxon>Pseudomonas</taxon>
    </lineage>
</organism>
<reference evidence="1" key="1">
    <citation type="submission" date="2014-12" db="EMBL/GenBank/DDBJ databases">
        <authorList>
            <person name="Hall J."/>
        </authorList>
    </citation>
    <scope>NUCLEOTIDE SEQUENCE [LARGE SCALE GENOMIC DNA]</scope>
    <source>
        <strain evidence="1">SBW25</strain>
        <plasmid evidence="1">pQBR55</plasmid>
    </source>
</reference>
<gene>
    <name evidence="1" type="ORF">PQBR55_0025</name>
</gene>
<dbReference type="AlphaFoldDB" id="A0A0G4E5I4"/>
<geneLocation type="plasmid" evidence="1">
    <name>pQBR55</name>
</geneLocation>
<accession>A0A0G4E5I4</accession>
<keyword evidence="1" id="KW-0614">Plasmid</keyword>
<name>A0A0G4E5I4_PSEFS</name>
<sequence length="44" mass="4780">MVIPLSVPSYKALDLIELASQLAEIKVGLATTRPDLLPKHIVQP</sequence>
<reference evidence="1" key="2">
    <citation type="submission" date="2015-06" db="EMBL/GenBank/DDBJ databases">
        <title>Environmentally co-occuring mercury resistance plasmids are genetically and phenotypically diverse and confer variable context-dependent fitness effects.</title>
        <authorList>
            <person name="Hall J.P.J."/>
            <person name="Harrison E."/>
            <person name="Lilley A.K."/>
            <person name="Paterson S."/>
            <person name="Spiers A.J."/>
            <person name="Brockhurst M.A."/>
        </authorList>
    </citation>
    <scope>NUCLEOTIDE SEQUENCE [LARGE SCALE GENOMIC DNA]</scope>
    <source>
        <strain evidence="1">SBW25</strain>
        <plasmid evidence="1">pQBR55</plasmid>
    </source>
</reference>